<evidence type="ECO:0000256" key="1">
    <source>
        <dbReference type="SAM" id="SignalP"/>
    </source>
</evidence>
<dbReference type="GO" id="GO:0004622">
    <property type="term" value="F:phosphatidylcholine lysophospholipase activity"/>
    <property type="evidence" value="ECO:0007669"/>
    <property type="project" value="TreeGrafter"/>
</dbReference>
<dbReference type="RefSeq" id="WP_065526238.1">
    <property type="nucleotide sequence ID" value="NZ_CP016543.2"/>
</dbReference>
<dbReference type="InterPro" id="IPR036514">
    <property type="entry name" value="SGNH_hydro_sf"/>
</dbReference>
<dbReference type="EMBL" id="CP016543">
    <property type="protein sequence ID" value="ANU23199.1"/>
    <property type="molecule type" value="Genomic_DNA"/>
</dbReference>
<dbReference type="InterPro" id="IPR051532">
    <property type="entry name" value="Ester_Hydrolysis_Enzymes"/>
</dbReference>
<dbReference type="SUPFAM" id="SSF52266">
    <property type="entry name" value="SGNH hydrolase"/>
    <property type="match status" value="1"/>
</dbReference>
<dbReference type="AlphaFoldDB" id="A0A1C7EH90"/>
<dbReference type="Gene3D" id="3.40.50.1110">
    <property type="entry name" value="SGNH hydrolase"/>
    <property type="match status" value="1"/>
</dbReference>
<evidence type="ECO:0000259" key="2">
    <source>
        <dbReference type="Pfam" id="PF13472"/>
    </source>
</evidence>
<keyword evidence="4" id="KW-1185">Reference proteome</keyword>
<dbReference type="KEGG" id="pdg:BCM40_07385"/>
<gene>
    <name evidence="3" type="ORF">BCM40_07385</name>
</gene>
<protein>
    <submittedName>
        <fullName evidence="3">Lipolytic protein G-D-S-L family</fullName>
    </submittedName>
</protein>
<organism evidence="3 4">
    <name type="scientific">Planococcus donghaensis</name>
    <dbReference type="NCBI Taxonomy" id="414778"/>
    <lineage>
        <taxon>Bacteria</taxon>
        <taxon>Bacillati</taxon>
        <taxon>Bacillota</taxon>
        <taxon>Bacilli</taxon>
        <taxon>Bacillales</taxon>
        <taxon>Caryophanaceae</taxon>
        <taxon>Planococcus</taxon>
    </lineage>
</organism>
<evidence type="ECO:0000313" key="3">
    <source>
        <dbReference type="EMBL" id="ANU23199.1"/>
    </source>
</evidence>
<accession>A0A1C7EH90</accession>
<dbReference type="Proteomes" id="UP000092495">
    <property type="component" value="Chromosome"/>
</dbReference>
<name>A0A1C7EH90_9BACL</name>
<evidence type="ECO:0000313" key="4">
    <source>
        <dbReference type="Proteomes" id="UP000092495"/>
    </source>
</evidence>
<dbReference type="Pfam" id="PF13472">
    <property type="entry name" value="Lipase_GDSL_2"/>
    <property type="match status" value="1"/>
</dbReference>
<dbReference type="PANTHER" id="PTHR30383:SF27">
    <property type="entry name" value="SPORE GERMINATION LIPASE LIPC"/>
    <property type="match status" value="1"/>
</dbReference>
<sequence length="250" mass="27673">MKKLFQLLIAVFLVLALGTPSVSAEHNHGKDLLVSLGDSVPYGYNLGKNNNHPSKAAFPYLIGEKADLRVRNLSAYGLQTSDLLTAIKTNKKYQKAIHHADYITITIGGNDFIEILRAANAESGGDPELFKFLIQQKLSTSKAFNNLAEIINEIRTLSDAPIVLYNMYNPFQTNDPLHNIANLFLPQVNATFAELAHSFNDVHIADAYSAFGSNQEKYVLPQDIHPTKAGQKKLAKIGIKAFHVEHVTHH</sequence>
<feature type="signal peptide" evidence="1">
    <location>
        <begin position="1"/>
        <end position="24"/>
    </location>
</feature>
<keyword evidence="1" id="KW-0732">Signal</keyword>
<dbReference type="STRING" id="414778.BCM40_07385"/>
<dbReference type="OrthoDB" id="2596050at2"/>
<reference evidence="3" key="1">
    <citation type="submission" date="2016-10" db="EMBL/GenBank/DDBJ databases">
        <authorList>
            <person name="See-Too W.S."/>
        </authorList>
    </citation>
    <scope>NUCLEOTIDE SEQUENCE</scope>
    <source>
        <strain evidence="3">DSM 22276</strain>
    </source>
</reference>
<feature type="domain" description="SGNH hydrolase-type esterase" evidence="2">
    <location>
        <begin position="36"/>
        <end position="232"/>
    </location>
</feature>
<proteinExistence type="predicted"/>
<dbReference type="PANTHER" id="PTHR30383">
    <property type="entry name" value="THIOESTERASE 1/PROTEASE 1/LYSOPHOSPHOLIPASE L1"/>
    <property type="match status" value="1"/>
</dbReference>
<feature type="chain" id="PRO_5008885364" evidence="1">
    <location>
        <begin position="25"/>
        <end position="250"/>
    </location>
</feature>
<dbReference type="InterPro" id="IPR013830">
    <property type="entry name" value="SGNH_hydro"/>
</dbReference>